<evidence type="ECO:0000256" key="1">
    <source>
        <dbReference type="ARBA" id="ARBA00001946"/>
    </source>
</evidence>
<keyword evidence="7 9" id="KW-0460">Magnesium</keyword>
<feature type="domain" description="Nucleotidyl transferase" evidence="10">
    <location>
        <begin position="2"/>
        <end position="238"/>
    </location>
</feature>
<comment type="catalytic activity">
    <reaction evidence="8 9">
        <text>dTTP + alpha-D-glucose 1-phosphate + H(+) = dTDP-alpha-D-glucose + diphosphate</text>
        <dbReference type="Rhea" id="RHEA:15225"/>
        <dbReference type="ChEBI" id="CHEBI:15378"/>
        <dbReference type="ChEBI" id="CHEBI:33019"/>
        <dbReference type="ChEBI" id="CHEBI:37568"/>
        <dbReference type="ChEBI" id="CHEBI:57477"/>
        <dbReference type="ChEBI" id="CHEBI:58601"/>
        <dbReference type="EC" id="2.7.7.24"/>
    </reaction>
</comment>
<protein>
    <recommendedName>
        <fullName evidence="3 9">Glucose-1-phosphate thymidylyltransferase</fullName>
        <ecNumber evidence="3 9">2.7.7.24</ecNumber>
    </recommendedName>
</protein>
<keyword evidence="12" id="KW-1185">Reference proteome</keyword>
<evidence type="ECO:0000256" key="6">
    <source>
        <dbReference type="ARBA" id="ARBA00022723"/>
    </source>
</evidence>
<comment type="cofactor">
    <cofactor evidence="1">
        <name>Mg(2+)</name>
        <dbReference type="ChEBI" id="CHEBI:18420"/>
    </cofactor>
</comment>
<evidence type="ECO:0000313" key="11">
    <source>
        <dbReference type="EMBL" id="KCZ57051.1"/>
    </source>
</evidence>
<dbReference type="SUPFAM" id="SSF53448">
    <property type="entry name" value="Nucleotide-diphospho-sugar transferases"/>
    <property type="match status" value="1"/>
</dbReference>
<evidence type="ECO:0000256" key="8">
    <source>
        <dbReference type="ARBA" id="ARBA00049336"/>
    </source>
</evidence>
<comment type="caution">
    <text evidence="11">The sequence shown here is derived from an EMBL/GenBank/DDBJ whole genome shotgun (WGS) entry which is preliminary data.</text>
</comment>
<dbReference type="InterPro" id="IPR029044">
    <property type="entry name" value="Nucleotide-diphossugar_trans"/>
</dbReference>
<dbReference type="AlphaFoldDB" id="A0A062U9L8"/>
<evidence type="ECO:0000256" key="4">
    <source>
        <dbReference type="ARBA" id="ARBA00022679"/>
    </source>
</evidence>
<comment type="similarity">
    <text evidence="2 9">Belongs to the glucose-1-phosphate thymidylyltransferase family.</text>
</comment>
<dbReference type="CDD" id="cd02538">
    <property type="entry name" value="G1P_TT_short"/>
    <property type="match status" value="1"/>
</dbReference>
<name>A0A062U9L8_9PROT</name>
<gene>
    <name evidence="11" type="ORF">HY29_07855</name>
</gene>
<dbReference type="NCBIfam" id="TIGR01207">
    <property type="entry name" value="rmlA"/>
    <property type="match status" value="1"/>
</dbReference>
<dbReference type="Pfam" id="PF00483">
    <property type="entry name" value="NTP_transferase"/>
    <property type="match status" value="1"/>
</dbReference>
<evidence type="ECO:0000256" key="9">
    <source>
        <dbReference type="RuleBase" id="RU003706"/>
    </source>
</evidence>
<evidence type="ECO:0000256" key="7">
    <source>
        <dbReference type="ARBA" id="ARBA00022842"/>
    </source>
</evidence>
<dbReference type="PANTHER" id="PTHR43532">
    <property type="entry name" value="GLUCOSE-1-PHOSPHATE THYMIDYLYLTRANSFERASE"/>
    <property type="match status" value="1"/>
</dbReference>
<dbReference type="OrthoDB" id="9801810at2"/>
<dbReference type="eggNOG" id="COG1209">
    <property type="taxonomic scope" value="Bacteria"/>
</dbReference>
<dbReference type="RefSeq" id="WP_034790981.1">
    <property type="nucleotide sequence ID" value="NZ_AWFF01000002.1"/>
</dbReference>
<keyword evidence="4 9" id="KW-0808">Transferase</keyword>
<dbReference type="EC" id="2.7.7.24" evidence="3 9"/>
<proteinExistence type="inferred from homology"/>
<accession>A0A062U9L8</accession>
<dbReference type="STRING" id="1280946.HY29_07855"/>
<comment type="function">
    <text evidence="9">Catalyzes the formation of dTDP-glucose, from dTTP and glucose 1-phosphate, as well as its pyrophosphorolysis.</text>
</comment>
<dbReference type="GO" id="GO:0046872">
    <property type="term" value="F:metal ion binding"/>
    <property type="evidence" value="ECO:0007669"/>
    <property type="project" value="UniProtKB-KW"/>
</dbReference>
<dbReference type="InterPro" id="IPR005907">
    <property type="entry name" value="G1P_thy_trans_s"/>
</dbReference>
<dbReference type="InterPro" id="IPR005835">
    <property type="entry name" value="NTP_transferase_dom"/>
</dbReference>
<evidence type="ECO:0000256" key="5">
    <source>
        <dbReference type="ARBA" id="ARBA00022695"/>
    </source>
</evidence>
<evidence type="ECO:0000313" key="12">
    <source>
        <dbReference type="Proteomes" id="UP000027037"/>
    </source>
</evidence>
<sequence>MKGIVLAGGLGSRLYPVTRGVSKQLLPIYDKPLIYYPISTLMLAGIREMLIITTAEHAEAYKALLGDGSQWGVEFQYQIQDQPRGLAEAFILGEQFINGGTSALALGDNIYYGAGLSGQLQEASALQKGARVFAYQVQDPCRFGIVELSPEGEPISIEEKPTEPRSNNAITGLYFYDADVVEIAKAVKPSPRGEVEITCVNQVYLDRGDLSVTKLPRGSTWLDAGTFDSLLEASHFVQALEKRQGLKIACLEEIAWRKGFIDSAKLEALAMGYNNDYKAYLLALLDKFTP</sequence>
<evidence type="ECO:0000259" key="10">
    <source>
        <dbReference type="Pfam" id="PF00483"/>
    </source>
</evidence>
<dbReference type="FunFam" id="3.90.550.10:FF:000023">
    <property type="entry name" value="Glucose-1-phosphate thymidylyltransferase"/>
    <property type="match status" value="1"/>
</dbReference>
<dbReference type="Gene3D" id="3.90.550.10">
    <property type="entry name" value="Spore Coat Polysaccharide Biosynthesis Protein SpsA, Chain A"/>
    <property type="match status" value="1"/>
</dbReference>
<dbReference type="Proteomes" id="UP000027037">
    <property type="component" value="Unassembled WGS sequence"/>
</dbReference>
<dbReference type="PANTHER" id="PTHR43532:SF1">
    <property type="entry name" value="GLUCOSE-1-PHOSPHATE THYMIDYLYLTRANSFERASE 1"/>
    <property type="match status" value="1"/>
</dbReference>
<evidence type="ECO:0000256" key="3">
    <source>
        <dbReference type="ARBA" id="ARBA00012461"/>
    </source>
</evidence>
<reference evidence="11 12" key="1">
    <citation type="journal article" date="2014" name="Antonie Van Leeuwenhoek">
        <title>Hyphomonas beringensis sp. nov. and Hyphomonas chukchiensis sp. nov., isolated from surface seawater of the Bering Sea and Chukchi Sea.</title>
        <authorList>
            <person name="Li C."/>
            <person name="Lai Q."/>
            <person name="Li G."/>
            <person name="Dong C."/>
            <person name="Wang J."/>
            <person name="Liao Y."/>
            <person name="Shao Z."/>
        </authorList>
    </citation>
    <scope>NUCLEOTIDE SEQUENCE [LARGE SCALE GENOMIC DNA]</scope>
    <source>
        <strain evidence="11 12">25B14_1</strain>
    </source>
</reference>
<keyword evidence="6 9" id="KW-0479">Metal-binding</keyword>
<dbReference type="GO" id="GO:0008879">
    <property type="term" value="F:glucose-1-phosphate thymidylyltransferase activity"/>
    <property type="evidence" value="ECO:0007669"/>
    <property type="project" value="UniProtKB-EC"/>
</dbReference>
<dbReference type="EMBL" id="AWFF01000002">
    <property type="protein sequence ID" value="KCZ57051.1"/>
    <property type="molecule type" value="Genomic_DNA"/>
</dbReference>
<organism evidence="11 12">
    <name type="scientific">Hyphomonas beringensis</name>
    <dbReference type="NCBI Taxonomy" id="1280946"/>
    <lineage>
        <taxon>Bacteria</taxon>
        <taxon>Pseudomonadati</taxon>
        <taxon>Pseudomonadota</taxon>
        <taxon>Alphaproteobacteria</taxon>
        <taxon>Hyphomonadales</taxon>
        <taxon>Hyphomonadaceae</taxon>
        <taxon>Hyphomonas</taxon>
    </lineage>
</organism>
<evidence type="ECO:0000256" key="2">
    <source>
        <dbReference type="ARBA" id="ARBA00010480"/>
    </source>
</evidence>
<dbReference type="PATRIC" id="fig|1280946.3.peg.365"/>
<keyword evidence="5 9" id="KW-0548">Nucleotidyltransferase</keyword>